<dbReference type="OrthoDB" id="2188903at2"/>
<reference evidence="5 6" key="1">
    <citation type="journal article" date="2019" name="Front. Microbiol.">
        <title>Thermoanaerosceptrum fracticalcis gen. nov. sp. nov., a Novel Fumarate-Fermenting Microorganism From a Deep Fractured Carbonate Aquifer of the US Great Basin.</title>
        <authorList>
            <person name="Hamilton-Brehm S.D."/>
            <person name="Stewart L.E."/>
            <person name="Zavarin M."/>
            <person name="Caldwell M."/>
            <person name="Lawson P.A."/>
            <person name="Onstott T.C."/>
            <person name="Grzymski J."/>
            <person name="Neveux I."/>
            <person name="Lollar B.S."/>
            <person name="Russell C.E."/>
            <person name="Moser D.P."/>
        </authorList>
    </citation>
    <scope>NUCLEOTIDE SEQUENCE [LARGE SCALE GENOMIC DNA]</scope>
    <source>
        <strain evidence="5 6">DRI-13</strain>
    </source>
</reference>
<dbReference type="Gene3D" id="3.90.1750.20">
    <property type="entry name" value="Putative Large Serine Recombinase, Chain B, Domain 2"/>
    <property type="match status" value="1"/>
</dbReference>
<evidence type="ECO:0000259" key="4">
    <source>
        <dbReference type="PROSITE" id="PS51737"/>
    </source>
</evidence>
<accession>A0A7G6E6Q7</accession>
<feature type="region of interest" description="Disordered" evidence="3">
    <location>
        <begin position="302"/>
        <end position="326"/>
    </location>
</feature>
<dbReference type="InterPro" id="IPR025827">
    <property type="entry name" value="Zn_ribbon_recom_dom"/>
</dbReference>
<keyword evidence="2" id="KW-0233">DNA recombination</keyword>
<keyword evidence="6" id="KW-1185">Reference proteome</keyword>
<name>A0A7G6E6Q7_THEFR</name>
<dbReference type="Pfam" id="PF13408">
    <property type="entry name" value="Zn_ribbon_recom"/>
    <property type="match status" value="1"/>
</dbReference>
<protein>
    <submittedName>
        <fullName evidence="5">Recombinase</fullName>
    </submittedName>
</protein>
<evidence type="ECO:0000313" key="5">
    <source>
        <dbReference type="EMBL" id="QNB47761.1"/>
    </source>
</evidence>
<dbReference type="AlphaFoldDB" id="A0A7G6E6Q7"/>
<sequence>MAQRHMPFGYKIIDGAVAIEPEKADLIRKMFNDFISGISLNQMAKALTEMKVPNANGKRSWNHGSIGKILSNCKYIGSDFYPAIIPEEVFNTANKIREEKNARLGRNVNYFANGVASTYPFSGRLICGECGSVFKRYTEHHDRNKKCNWKCKRYIVDNRVCCKSGVVDDKQLEAAFMQIINRVMESPEMIEKRPAVNAVAESVELKKIKLQISNGFGQSGLEPSEMAQLLFRRAAEQYRISQVDDFEYKTRKLKTALESVKPVKAFDEALFKATIKSITVEITGQLRFELINGVVLSTSYTLRGKGGKAHGDGTKNSIGNPSKSDL</sequence>
<proteinExistence type="predicted"/>
<dbReference type="PANTHER" id="PTHR30461">
    <property type="entry name" value="DNA-INVERTASE FROM LAMBDOID PROPHAGE"/>
    <property type="match status" value="1"/>
</dbReference>
<dbReference type="PANTHER" id="PTHR30461:SF2">
    <property type="entry name" value="SERINE RECOMBINASE PINE-RELATED"/>
    <property type="match status" value="1"/>
</dbReference>
<gene>
    <name evidence="5" type="ORF">BR63_16675</name>
</gene>
<evidence type="ECO:0000256" key="1">
    <source>
        <dbReference type="ARBA" id="ARBA00023125"/>
    </source>
</evidence>
<dbReference type="PROSITE" id="PS51737">
    <property type="entry name" value="RECOMBINASE_DNA_BIND"/>
    <property type="match status" value="1"/>
</dbReference>
<dbReference type="EMBL" id="CP045798">
    <property type="protein sequence ID" value="QNB47761.1"/>
    <property type="molecule type" value="Genomic_DNA"/>
</dbReference>
<dbReference type="GO" id="GO:0000150">
    <property type="term" value="F:DNA strand exchange activity"/>
    <property type="evidence" value="ECO:0007669"/>
    <property type="project" value="InterPro"/>
</dbReference>
<dbReference type="Proteomes" id="UP000515847">
    <property type="component" value="Chromosome"/>
</dbReference>
<feature type="domain" description="Recombinase" evidence="4">
    <location>
        <begin position="7"/>
        <end position="103"/>
    </location>
</feature>
<dbReference type="GO" id="GO:0003677">
    <property type="term" value="F:DNA binding"/>
    <property type="evidence" value="ECO:0007669"/>
    <property type="project" value="UniProtKB-KW"/>
</dbReference>
<dbReference type="KEGG" id="tfr:BR63_16675"/>
<evidence type="ECO:0000256" key="2">
    <source>
        <dbReference type="ARBA" id="ARBA00023172"/>
    </source>
</evidence>
<dbReference type="InterPro" id="IPR050639">
    <property type="entry name" value="SSR_resolvase"/>
</dbReference>
<evidence type="ECO:0000256" key="3">
    <source>
        <dbReference type="SAM" id="MobiDB-lite"/>
    </source>
</evidence>
<dbReference type="InterPro" id="IPR038109">
    <property type="entry name" value="DNA_bind_recomb_sf"/>
</dbReference>
<keyword evidence="1" id="KW-0238">DNA-binding</keyword>
<feature type="compositionally biased region" description="Polar residues" evidence="3">
    <location>
        <begin position="314"/>
        <end position="326"/>
    </location>
</feature>
<dbReference type="Pfam" id="PF07508">
    <property type="entry name" value="Recombinase"/>
    <property type="match status" value="1"/>
</dbReference>
<dbReference type="RefSeq" id="WP_081908069.1">
    <property type="nucleotide sequence ID" value="NZ_CP045798.1"/>
</dbReference>
<organism evidence="5 6">
    <name type="scientific">Thermanaerosceptrum fracticalcis</name>
    <dbReference type="NCBI Taxonomy" id="1712410"/>
    <lineage>
        <taxon>Bacteria</taxon>
        <taxon>Bacillati</taxon>
        <taxon>Bacillota</taxon>
        <taxon>Clostridia</taxon>
        <taxon>Eubacteriales</taxon>
        <taxon>Peptococcaceae</taxon>
        <taxon>Thermanaerosceptrum</taxon>
    </lineage>
</organism>
<dbReference type="InterPro" id="IPR011109">
    <property type="entry name" value="DNA_bind_recombinase_dom"/>
</dbReference>
<evidence type="ECO:0000313" key="6">
    <source>
        <dbReference type="Proteomes" id="UP000515847"/>
    </source>
</evidence>